<reference evidence="2" key="1">
    <citation type="journal article" date="2010" name="Genome Res.">
        <title>Population genomic sequencing of Coccidioides fungi reveals recent hybridization and transposon control.</title>
        <authorList>
            <person name="Neafsey D.E."/>
            <person name="Barker B.M."/>
            <person name="Sharpton T.J."/>
            <person name="Stajich J.E."/>
            <person name="Park D.J."/>
            <person name="Whiston E."/>
            <person name="Hung C.-Y."/>
            <person name="McMahan C."/>
            <person name="White J."/>
            <person name="Sykes S."/>
            <person name="Heiman D."/>
            <person name="Young S."/>
            <person name="Zeng Q."/>
            <person name="Abouelleil A."/>
            <person name="Aftuck L."/>
            <person name="Bessette D."/>
            <person name="Brown A."/>
            <person name="FitzGerald M."/>
            <person name="Lui A."/>
            <person name="Macdonald J.P."/>
            <person name="Priest M."/>
            <person name="Orbach M.J."/>
            <person name="Galgiani J.N."/>
            <person name="Kirkland T.N."/>
            <person name="Cole G.T."/>
            <person name="Birren B.W."/>
            <person name="Henn M.R."/>
            <person name="Taylor J.W."/>
            <person name="Rounsley S.D."/>
        </authorList>
    </citation>
    <scope>NUCLEOTIDE SEQUENCE [LARGE SCALE GENOMIC DNA]</scope>
    <source>
        <strain evidence="2">RMSCC 2394</strain>
    </source>
</reference>
<sequence length="156" mass="17234">MYGFLRQSVPRLASGGVTQAAHRHESSGQQGVLVPLVGSLVIDKTLWHTREAQHFSRRTRTSTWTRAVVAAFLSSSTAEQPSLSIGNFDDVYILTPSAVPFPASRPPMFIVILRAAPLGKCRCVPRHSWEFGDKRESQAPLRRNTVALDVEEPPIT</sequence>
<evidence type="ECO:0000313" key="2">
    <source>
        <dbReference type="Proteomes" id="UP000054565"/>
    </source>
</evidence>
<protein>
    <submittedName>
        <fullName evidence="1">Uncharacterized protein</fullName>
    </submittedName>
</protein>
<organism evidence="1 2">
    <name type="scientific">Coccidioides immitis RMSCC 2394</name>
    <dbReference type="NCBI Taxonomy" id="404692"/>
    <lineage>
        <taxon>Eukaryota</taxon>
        <taxon>Fungi</taxon>
        <taxon>Dikarya</taxon>
        <taxon>Ascomycota</taxon>
        <taxon>Pezizomycotina</taxon>
        <taxon>Eurotiomycetes</taxon>
        <taxon>Eurotiomycetidae</taxon>
        <taxon>Onygenales</taxon>
        <taxon>Onygenaceae</taxon>
        <taxon>Coccidioides</taxon>
    </lineage>
</organism>
<accession>A0A0J6YHI5</accession>
<name>A0A0J6YHI5_COCIT</name>
<dbReference type="EMBL" id="DS028097">
    <property type="protein sequence ID" value="KMP08146.1"/>
    <property type="molecule type" value="Genomic_DNA"/>
</dbReference>
<gene>
    <name evidence="1" type="ORF">CIRG_07827</name>
</gene>
<evidence type="ECO:0000313" key="1">
    <source>
        <dbReference type="EMBL" id="KMP08146.1"/>
    </source>
</evidence>
<proteinExistence type="predicted"/>
<dbReference type="Proteomes" id="UP000054565">
    <property type="component" value="Unassembled WGS sequence"/>
</dbReference>
<dbReference type="AlphaFoldDB" id="A0A0J6YHI5"/>